<dbReference type="Pfam" id="PF07702">
    <property type="entry name" value="UTRA"/>
    <property type="match status" value="1"/>
</dbReference>
<dbReference type="SMART" id="SM00345">
    <property type="entry name" value="HTH_GNTR"/>
    <property type="match status" value="1"/>
</dbReference>
<dbReference type="Gene3D" id="3.40.1410.10">
    <property type="entry name" value="Chorismate lyase-like"/>
    <property type="match status" value="1"/>
</dbReference>
<dbReference type="GO" id="GO:0045892">
    <property type="term" value="P:negative regulation of DNA-templated transcription"/>
    <property type="evidence" value="ECO:0007669"/>
    <property type="project" value="TreeGrafter"/>
</dbReference>
<evidence type="ECO:0000256" key="2">
    <source>
        <dbReference type="ARBA" id="ARBA00023125"/>
    </source>
</evidence>
<reference evidence="6" key="1">
    <citation type="submission" date="2020-01" db="EMBL/GenBank/DDBJ databases">
        <title>Insect and environment-associated Actinomycetes.</title>
        <authorList>
            <person name="Currrie C."/>
            <person name="Chevrette M."/>
            <person name="Carlson C."/>
            <person name="Stubbendieck R."/>
            <person name="Wendt-Pienkowski E."/>
        </authorList>
    </citation>
    <scope>NUCLEOTIDE SEQUENCE</scope>
    <source>
        <strain evidence="6">SID14436</strain>
    </source>
</reference>
<keyword evidence="3" id="KW-0804">Transcription</keyword>
<dbReference type="RefSeq" id="WP_164337003.1">
    <property type="nucleotide sequence ID" value="NZ_JAAGMD010000453.1"/>
</dbReference>
<dbReference type="SMART" id="SM00866">
    <property type="entry name" value="UTRA"/>
    <property type="match status" value="1"/>
</dbReference>
<dbReference type="PROSITE" id="PS50949">
    <property type="entry name" value="HTH_GNTR"/>
    <property type="match status" value="1"/>
</dbReference>
<dbReference type="SUPFAM" id="SSF64288">
    <property type="entry name" value="Chorismate lyase-like"/>
    <property type="match status" value="1"/>
</dbReference>
<dbReference type="PRINTS" id="PR00035">
    <property type="entry name" value="HTHGNTR"/>
</dbReference>
<dbReference type="InterPro" id="IPR036388">
    <property type="entry name" value="WH-like_DNA-bd_sf"/>
</dbReference>
<evidence type="ECO:0000256" key="3">
    <source>
        <dbReference type="ARBA" id="ARBA00023163"/>
    </source>
</evidence>
<proteinExistence type="predicted"/>
<sequence>MPATDDRRPKYQRIADSLREAIQSGEYGPGDRLPGENDLMATHGVARMTARQALGVLRDEGIAESRKGAGVFVRAFRPLRRRGIQRLARDQWGNGRSIWSADIEARDLRVDQVSVGEETAPEHIGAVLGMAAEEVACVRRRRFVLDGKPVLLATSYLPLSLVAGSAISREDTGPGGTYARLAELGHEPVHFREEIRSRMPSPDEVTQLDLAPGTPVILICRTAFTDQGHPVEVNEMTLDAASYVLEYDFDAGPEPASPGADATAPGDPA</sequence>
<comment type="caution">
    <text evidence="6">The sequence shown here is derived from an EMBL/GenBank/DDBJ whole genome shotgun (WGS) entry which is preliminary data.</text>
</comment>
<accession>A0A6G3QVD8</accession>
<dbReference type="CDD" id="cd07377">
    <property type="entry name" value="WHTH_GntR"/>
    <property type="match status" value="1"/>
</dbReference>
<dbReference type="Gene3D" id="1.10.10.10">
    <property type="entry name" value="Winged helix-like DNA-binding domain superfamily/Winged helix DNA-binding domain"/>
    <property type="match status" value="1"/>
</dbReference>
<evidence type="ECO:0000256" key="1">
    <source>
        <dbReference type="ARBA" id="ARBA00023015"/>
    </source>
</evidence>
<dbReference type="PANTHER" id="PTHR44846:SF17">
    <property type="entry name" value="GNTR-FAMILY TRANSCRIPTIONAL REGULATOR"/>
    <property type="match status" value="1"/>
</dbReference>
<organism evidence="6">
    <name type="scientific">Streptomyces sp. SID14436</name>
    <dbReference type="NCBI Taxonomy" id="2706070"/>
    <lineage>
        <taxon>Bacteria</taxon>
        <taxon>Bacillati</taxon>
        <taxon>Actinomycetota</taxon>
        <taxon>Actinomycetes</taxon>
        <taxon>Kitasatosporales</taxon>
        <taxon>Streptomycetaceae</taxon>
        <taxon>Streptomyces</taxon>
    </lineage>
</organism>
<keyword evidence="1" id="KW-0805">Transcription regulation</keyword>
<dbReference type="InterPro" id="IPR000524">
    <property type="entry name" value="Tscrpt_reg_HTH_GntR"/>
</dbReference>
<feature type="compositionally biased region" description="Low complexity" evidence="4">
    <location>
        <begin position="257"/>
        <end position="269"/>
    </location>
</feature>
<feature type="region of interest" description="Disordered" evidence="4">
    <location>
        <begin position="250"/>
        <end position="269"/>
    </location>
</feature>
<evidence type="ECO:0000313" key="6">
    <source>
        <dbReference type="EMBL" id="NEA87436.1"/>
    </source>
</evidence>
<dbReference type="GO" id="GO:0003677">
    <property type="term" value="F:DNA binding"/>
    <property type="evidence" value="ECO:0007669"/>
    <property type="project" value="UniProtKB-KW"/>
</dbReference>
<dbReference type="InterPro" id="IPR036390">
    <property type="entry name" value="WH_DNA-bd_sf"/>
</dbReference>
<dbReference type="AlphaFoldDB" id="A0A6G3QVD8"/>
<dbReference type="InterPro" id="IPR050679">
    <property type="entry name" value="Bact_HTH_transcr_reg"/>
</dbReference>
<name>A0A6G3QVD8_9ACTN</name>
<dbReference type="GO" id="GO:0003700">
    <property type="term" value="F:DNA-binding transcription factor activity"/>
    <property type="evidence" value="ECO:0007669"/>
    <property type="project" value="InterPro"/>
</dbReference>
<gene>
    <name evidence="6" type="ORF">G3I53_15650</name>
</gene>
<evidence type="ECO:0000259" key="5">
    <source>
        <dbReference type="PROSITE" id="PS50949"/>
    </source>
</evidence>
<keyword evidence="2" id="KW-0238">DNA-binding</keyword>
<feature type="domain" description="HTH gntR-type" evidence="5">
    <location>
        <begin position="8"/>
        <end position="76"/>
    </location>
</feature>
<protein>
    <submittedName>
        <fullName evidence="6">GntR family transcriptional regulator</fullName>
    </submittedName>
</protein>
<dbReference type="EMBL" id="JAAGMD010000453">
    <property type="protein sequence ID" value="NEA87436.1"/>
    <property type="molecule type" value="Genomic_DNA"/>
</dbReference>
<dbReference type="InterPro" id="IPR028978">
    <property type="entry name" value="Chorismate_lyase_/UTRA_dom_sf"/>
</dbReference>
<dbReference type="PANTHER" id="PTHR44846">
    <property type="entry name" value="MANNOSYL-D-GLYCERATE TRANSPORT/METABOLISM SYSTEM REPRESSOR MNGR-RELATED"/>
    <property type="match status" value="1"/>
</dbReference>
<dbReference type="InterPro" id="IPR011663">
    <property type="entry name" value="UTRA"/>
</dbReference>
<dbReference type="SUPFAM" id="SSF46785">
    <property type="entry name" value="Winged helix' DNA-binding domain"/>
    <property type="match status" value="1"/>
</dbReference>
<dbReference type="Pfam" id="PF00392">
    <property type="entry name" value="GntR"/>
    <property type="match status" value="1"/>
</dbReference>
<evidence type="ECO:0000256" key="4">
    <source>
        <dbReference type="SAM" id="MobiDB-lite"/>
    </source>
</evidence>